<evidence type="ECO:0000313" key="4">
    <source>
        <dbReference type="Proteomes" id="UP000182427"/>
    </source>
</evidence>
<keyword evidence="1" id="KW-1133">Transmembrane helix</keyword>
<dbReference type="Pfam" id="PF00892">
    <property type="entry name" value="EamA"/>
    <property type="match status" value="1"/>
</dbReference>
<feature type="transmembrane region" description="Helical" evidence="1">
    <location>
        <begin position="39"/>
        <end position="59"/>
    </location>
</feature>
<dbReference type="InterPro" id="IPR037185">
    <property type="entry name" value="EmrE-like"/>
</dbReference>
<dbReference type="InterPro" id="IPR000620">
    <property type="entry name" value="EamA_dom"/>
</dbReference>
<dbReference type="RefSeq" id="WP_083343406.1">
    <property type="nucleotide sequence ID" value="NZ_LT629690.1"/>
</dbReference>
<dbReference type="EMBL" id="LT629690">
    <property type="protein sequence ID" value="SDE66168.1"/>
    <property type="molecule type" value="Genomic_DNA"/>
</dbReference>
<feature type="transmembrane region" description="Helical" evidence="1">
    <location>
        <begin position="99"/>
        <end position="119"/>
    </location>
</feature>
<feature type="domain" description="EamA" evidence="2">
    <location>
        <begin position="155"/>
        <end position="293"/>
    </location>
</feature>
<feature type="transmembrane region" description="Helical" evidence="1">
    <location>
        <begin position="188"/>
        <end position="209"/>
    </location>
</feature>
<keyword evidence="4" id="KW-1185">Reference proteome</keyword>
<feature type="transmembrane region" description="Helical" evidence="1">
    <location>
        <begin position="248"/>
        <end position="270"/>
    </location>
</feature>
<dbReference type="Proteomes" id="UP000182427">
    <property type="component" value="Chromosome I"/>
</dbReference>
<gene>
    <name evidence="3" type="ORF">SAMN05444167_0068</name>
</gene>
<accession>A0A1G7ER37</accession>
<reference evidence="4" key="1">
    <citation type="submission" date="2016-10" db="EMBL/GenBank/DDBJ databases">
        <authorList>
            <person name="Varghese N."/>
            <person name="Submissions S."/>
        </authorList>
    </citation>
    <scope>NUCLEOTIDE SEQUENCE [LARGE SCALE GENOMIC DNA]</scope>
    <source>
        <strain evidence="4">GAS232</strain>
    </source>
</reference>
<feature type="transmembrane region" description="Helical" evidence="1">
    <location>
        <begin position="221"/>
        <end position="242"/>
    </location>
</feature>
<dbReference type="Gene3D" id="1.10.3730.20">
    <property type="match status" value="1"/>
</dbReference>
<dbReference type="AlphaFoldDB" id="A0A1G7ER37"/>
<evidence type="ECO:0000256" key="1">
    <source>
        <dbReference type="SAM" id="Phobius"/>
    </source>
</evidence>
<dbReference type="SUPFAM" id="SSF103481">
    <property type="entry name" value="Multidrug resistance efflux transporter EmrE"/>
    <property type="match status" value="1"/>
</dbReference>
<protein>
    <submittedName>
        <fullName evidence="3">EamA-like transporter family protein</fullName>
    </submittedName>
</protein>
<evidence type="ECO:0000259" key="2">
    <source>
        <dbReference type="Pfam" id="PF00892"/>
    </source>
</evidence>
<dbReference type="GO" id="GO:0016020">
    <property type="term" value="C:membrane"/>
    <property type="evidence" value="ECO:0007669"/>
    <property type="project" value="InterPro"/>
</dbReference>
<name>A0A1G7ER37_9BACT</name>
<feature type="transmembrane region" description="Helical" evidence="1">
    <location>
        <begin position="6"/>
        <end position="27"/>
    </location>
</feature>
<dbReference type="OrthoDB" id="68076at2"/>
<evidence type="ECO:0000313" key="3">
    <source>
        <dbReference type="EMBL" id="SDE66168.1"/>
    </source>
</evidence>
<proteinExistence type="predicted"/>
<feature type="transmembrane region" description="Helical" evidence="1">
    <location>
        <begin position="125"/>
        <end position="143"/>
    </location>
</feature>
<feature type="transmembrane region" description="Helical" evidence="1">
    <location>
        <begin position="155"/>
        <end position="176"/>
    </location>
</feature>
<keyword evidence="1" id="KW-0812">Transmembrane</keyword>
<feature type="transmembrane region" description="Helical" evidence="1">
    <location>
        <begin position="71"/>
        <end position="92"/>
    </location>
</feature>
<organism evidence="3 4">
    <name type="scientific">Terriglobus roseus</name>
    <dbReference type="NCBI Taxonomy" id="392734"/>
    <lineage>
        <taxon>Bacteria</taxon>
        <taxon>Pseudomonadati</taxon>
        <taxon>Acidobacteriota</taxon>
        <taxon>Terriglobia</taxon>
        <taxon>Terriglobales</taxon>
        <taxon>Acidobacteriaceae</taxon>
        <taxon>Terriglobus</taxon>
    </lineage>
</organism>
<keyword evidence="1" id="KW-0472">Membrane</keyword>
<sequence>MTFLGANAAFGLLAAALWGGGDFAGSIAVRRAGSTIRGALLVVFIGHLVSLAVVATLATLQGNPLPTGTTLWWGIGGGVIASVSLVAFYIALSTGHMGSAAAVSGLLCAIVPAIVSVFLDGAPGVLRLSGFLLAGTAIWMIASSTDPTHSASRQAMVLSVLGGIGFGIYFVALKFAGQSGVLWGMASARIGSSTTALAISLLLLLVGFREKGHIDPRHTKTLLFILGGSLLDTGGNLSYLAATRAGRLDVAAVLASIYPAGTILLAAWLLHEKTSRRQRFGMLLALPAVALITI</sequence>